<dbReference type="AlphaFoldDB" id="A0A1M7I733"/>
<protein>
    <submittedName>
        <fullName evidence="4">Ribosomal protein S18 acetylase RimI</fullName>
    </submittedName>
</protein>
<proteinExistence type="predicted"/>
<feature type="domain" description="N-acetyltransferase" evidence="3">
    <location>
        <begin position="8"/>
        <end position="158"/>
    </location>
</feature>
<keyword evidence="2" id="KW-0012">Acyltransferase</keyword>
<keyword evidence="1" id="KW-0808">Transferase</keyword>
<evidence type="ECO:0000313" key="4">
    <source>
        <dbReference type="EMBL" id="SHM36554.1"/>
    </source>
</evidence>
<reference evidence="5" key="1">
    <citation type="submission" date="2016-11" db="EMBL/GenBank/DDBJ databases">
        <authorList>
            <person name="Varghese N."/>
            <person name="Submissions S."/>
        </authorList>
    </citation>
    <scope>NUCLEOTIDE SEQUENCE [LARGE SCALE GENOMIC DNA]</scope>
    <source>
        <strain evidence="5">DSM 1811</strain>
    </source>
</reference>
<dbReference type="PROSITE" id="PS51186">
    <property type="entry name" value="GNAT"/>
    <property type="match status" value="1"/>
</dbReference>
<dbReference type="InterPro" id="IPR016181">
    <property type="entry name" value="Acyl_CoA_acyltransferase"/>
</dbReference>
<dbReference type="PANTHER" id="PTHR43877:SF2">
    <property type="entry name" value="AMINOALKYLPHOSPHONATE N-ACETYLTRANSFERASE-RELATED"/>
    <property type="match status" value="1"/>
</dbReference>
<dbReference type="GO" id="GO:0016747">
    <property type="term" value="F:acyltransferase activity, transferring groups other than amino-acyl groups"/>
    <property type="evidence" value="ECO:0007669"/>
    <property type="project" value="InterPro"/>
</dbReference>
<dbReference type="Proteomes" id="UP000184121">
    <property type="component" value="Unassembled WGS sequence"/>
</dbReference>
<evidence type="ECO:0000259" key="3">
    <source>
        <dbReference type="PROSITE" id="PS51186"/>
    </source>
</evidence>
<dbReference type="InterPro" id="IPR000182">
    <property type="entry name" value="GNAT_dom"/>
</dbReference>
<evidence type="ECO:0000256" key="1">
    <source>
        <dbReference type="ARBA" id="ARBA00022679"/>
    </source>
</evidence>
<dbReference type="EMBL" id="FRBY01000004">
    <property type="protein sequence ID" value="SHM36554.1"/>
    <property type="molecule type" value="Genomic_DNA"/>
</dbReference>
<accession>A0A1M7I733</accession>
<keyword evidence="4" id="KW-0687">Ribonucleoprotein</keyword>
<dbReference type="InterPro" id="IPR050832">
    <property type="entry name" value="Bact_Acetyltransf"/>
</dbReference>
<keyword evidence="4" id="KW-0689">Ribosomal protein</keyword>
<sequence length="158" mass="18241">MKVNIKELSIRRATTTDLPKLAEFLQFLVVAERPFDPTLKEGEIFYYNIEDFISDEKSEILVIDYKHQIIGCGYAQIRSAKPFQKFESFGYLGFMYVSPEFRGNGLNNLLLNDLKKWVLSQGITEVRLEVYSENEAAVRAYEKAGFKQISTTMRCDIS</sequence>
<keyword evidence="5" id="KW-1185">Reference proteome</keyword>
<dbReference type="GO" id="GO:0005840">
    <property type="term" value="C:ribosome"/>
    <property type="evidence" value="ECO:0007669"/>
    <property type="project" value="UniProtKB-KW"/>
</dbReference>
<evidence type="ECO:0000256" key="2">
    <source>
        <dbReference type="ARBA" id="ARBA00023315"/>
    </source>
</evidence>
<organism evidence="4 5">
    <name type="scientific">Flavobacterium saccharophilum</name>
    <dbReference type="NCBI Taxonomy" id="29534"/>
    <lineage>
        <taxon>Bacteria</taxon>
        <taxon>Pseudomonadati</taxon>
        <taxon>Bacteroidota</taxon>
        <taxon>Flavobacteriia</taxon>
        <taxon>Flavobacteriales</taxon>
        <taxon>Flavobacteriaceae</taxon>
        <taxon>Flavobacterium</taxon>
    </lineage>
</organism>
<name>A0A1M7I733_9FLAO</name>
<dbReference type="PANTHER" id="PTHR43877">
    <property type="entry name" value="AMINOALKYLPHOSPHONATE N-ACETYLTRANSFERASE-RELATED-RELATED"/>
    <property type="match status" value="1"/>
</dbReference>
<dbReference type="Pfam" id="PF00583">
    <property type="entry name" value="Acetyltransf_1"/>
    <property type="match status" value="1"/>
</dbReference>
<dbReference type="Gene3D" id="3.40.630.30">
    <property type="match status" value="1"/>
</dbReference>
<dbReference type="RefSeq" id="WP_072973737.1">
    <property type="nucleotide sequence ID" value="NZ_FRBY01000004.1"/>
</dbReference>
<evidence type="ECO:0000313" key="5">
    <source>
        <dbReference type="Proteomes" id="UP000184121"/>
    </source>
</evidence>
<dbReference type="OrthoDB" id="1450704at2"/>
<dbReference type="SUPFAM" id="SSF55729">
    <property type="entry name" value="Acyl-CoA N-acyltransferases (Nat)"/>
    <property type="match status" value="1"/>
</dbReference>
<gene>
    <name evidence="4" type="ORF">SAMN05444366_3043</name>
</gene>
<dbReference type="STRING" id="29534.SAMN05444366_3043"/>